<evidence type="ECO:0000256" key="4">
    <source>
        <dbReference type="ARBA" id="ARBA00023125"/>
    </source>
</evidence>
<keyword evidence="9" id="KW-1185">Reference proteome</keyword>
<evidence type="ECO:0000259" key="6">
    <source>
        <dbReference type="Pfam" id="PF04542"/>
    </source>
</evidence>
<dbReference type="InterPro" id="IPR013324">
    <property type="entry name" value="RNA_pol_sigma_r3/r4-like"/>
</dbReference>
<dbReference type="SUPFAM" id="SSF88946">
    <property type="entry name" value="Sigma2 domain of RNA polymerase sigma factors"/>
    <property type="match status" value="1"/>
</dbReference>
<dbReference type="Pfam" id="PF04542">
    <property type="entry name" value="Sigma70_r2"/>
    <property type="match status" value="1"/>
</dbReference>
<dbReference type="AlphaFoldDB" id="A0A5E4Y2D6"/>
<dbReference type="GO" id="GO:0003677">
    <property type="term" value="F:DNA binding"/>
    <property type="evidence" value="ECO:0007669"/>
    <property type="project" value="UniProtKB-KW"/>
</dbReference>
<dbReference type="Gene3D" id="1.10.10.10">
    <property type="entry name" value="Winged helix-like DNA-binding domain superfamily/Winged helix DNA-binding domain"/>
    <property type="match status" value="1"/>
</dbReference>
<dbReference type="InterPro" id="IPR007627">
    <property type="entry name" value="RNA_pol_sigma70_r2"/>
</dbReference>
<keyword evidence="2" id="KW-0805">Transcription regulation</keyword>
<evidence type="ECO:0000256" key="1">
    <source>
        <dbReference type="ARBA" id="ARBA00010641"/>
    </source>
</evidence>
<comment type="similarity">
    <text evidence="1">Belongs to the sigma-70 factor family. ECF subfamily.</text>
</comment>
<dbReference type="RefSeq" id="WP_150698933.1">
    <property type="nucleotide sequence ID" value="NZ_CABPRZ010000021.1"/>
</dbReference>
<feature type="domain" description="RNA polymerase sigma factor 70 region 4 type 2" evidence="7">
    <location>
        <begin position="113"/>
        <end position="164"/>
    </location>
</feature>
<keyword evidence="4" id="KW-0238">DNA-binding</keyword>
<name>A0A5E4Y2D6_9BURK</name>
<accession>A0A5E4Y2D6</accession>
<dbReference type="NCBIfam" id="TIGR02937">
    <property type="entry name" value="sigma70-ECF"/>
    <property type="match status" value="1"/>
</dbReference>
<dbReference type="InterPro" id="IPR013249">
    <property type="entry name" value="RNA_pol_sigma70_r4_t2"/>
</dbReference>
<keyword evidence="5" id="KW-0804">Transcription</keyword>
<evidence type="ECO:0000256" key="5">
    <source>
        <dbReference type="ARBA" id="ARBA00023163"/>
    </source>
</evidence>
<keyword evidence="3" id="KW-0731">Sigma factor</keyword>
<dbReference type="InterPro" id="IPR013325">
    <property type="entry name" value="RNA_pol_sigma_r2"/>
</dbReference>
<dbReference type="GO" id="GO:0006352">
    <property type="term" value="P:DNA-templated transcription initiation"/>
    <property type="evidence" value="ECO:0007669"/>
    <property type="project" value="InterPro"/>
</dbReference>
<dbReference type="PANTHER" id="PTHR43133">
    <property type="entry name" value="RNA POLYMERASE ECF-TYPE SIGMA FACTO"/>
    <property type="match status" value="1"/>
</dbReference>
<dbReference type="Pfam" id="PF08281">
    <property type="entry name" value="Sigma70_r4_2"/>
    <property type="match status" value="1"/>
</dbReference>
<proteinExistence type="inferred from homology"/>
<dbReference type="Gene3D" id="1.10.1740.10">
    <property type="match status" value="1"/>
</dbReference>
<gene>
    <name evidence="8" type="ORF">PTE30175_04133</name>
</gene>
<evidence type="ECO:0000313" key="8">
    <source>
        <dbReference type="EMBL" id="VVE42488.1"/>
    </source>
</evidence>
<dbReference type="SUPFAM" id="SSF88659">
    <property type="entry name" value="Sigma3 and sigma4 domains of RNA polymerase sigma factors"/>
    <property type="match status" value="1"/>
</dbReference>
<organism evidence="8 9">
    <name type="scientific">Pandoraea terrae</name>
    <dbReference type="NCBI Taxonomy" id="1537710"/>
    <lineage>
        <taxon>Bacteria</taxon>
        <taxon>Pseudomonadati</taxon>
        <taxon>Pseudomonadota</taxon>
        <taxon>Betaproteobacteria</taxon>
        <taxon>Burkholderiales</taxon>
        <taxon>Burkholderiaceae</taxon>
        <taxon>Pandoraea</taxon>
    </lineage>
</organism>
<dbReference type="InterPro" id="IPR039425">
    <property type="entry name" value="RNA_pol_sigma-70-like"/>
</dbReference>
<dbReference type="Proteomes" id="UP000414233">
    <property type="component" value="Unassembled WGS sequence"/>
</dbReference>
<evidence type="ECO:0000256" key="2">
    <source>
        <dbReference type="ARBA" id="ARBA00023015"/>
    </source>
</evidence>
<dbReference type="InterPro" id="IPR014284">
    <property type="entry name" value="RNA_pol_sigma-70_dom"/>
</dbReference>
<evidence type="ECO:0000313" key="9">
    <source>
        <dbReference type="Proteomes" id="UP000414233"/>
    </source>
</evidence>
<dbReference type="PANTHER" id="PTHR43133:SF8">
    <property type="entry name" value="RNA POLYMERASE SIGMA FACTOR HI_1459-RELATED"/>
    <property type="match status" value="1"/>
</dbReference>
<feature type="domain" description="RNA polymerase sigma-70 region 2" evidence="6">
    <location>
        <begin position="19"/>
        <end position="81"/>
    </location>
</feature>
<sequence>MNILGLLGRTREFHDRLEQSRARLYRVAFAWCRNRTVAEDLVQETLSKALRKSSQLRDLKALDGWLFSILTNCWRDHFRKHVDMEDIDEIDELNLASDLTPEDACAQNEVVNRVRAAVAALPPGQRQVLTLVDLEEFSYSEVAEILDIPVGTVMSRLSRARQALTTKLLRTAQTSATSRAANIVRFK</sequence>
<protein>
    <submittedName>
        <fullName evidence="8">RNA polymerase subunit sigma-70</fullName>
    </submittedName>
</protein>
<dbReference type="InterPro" id="IPR036388">
    <property type="entry name" value="WH-like_DNA-bd_sf"/>
</dbReference>
<dbReference type="CDD" id="cd06171">
    <property type="entry name" value="Sigma70_r4"/>
    <property type="match status" value="1"/>
</dbReference>
<dbReference type="EMBL" id="CABPRZ010000021">
    <property type="protein sequence ID" value="VVE42488.1"/>
    <property type="molecule type" value="Genomic_DNA"/>
</dbReference>
<dbReference type="OrthoDB" id="9797134at2"/>
<reference evidence="8 9" key="1">
    <citation type="submission" date="2019-08" db="EMBL/GenBank/DDBJ databases">
        <authorList>
            <person name="Peeters C."/>
        </authorList>
    </citation>
    <scope>NUCLEOTIDE SEQUENCE [LARGE SCALE GENOMIC DNA]</scope>
    <source>
        <strain evidence="8 9">LMG 30175</strain>
    </source>
</reference>
<evidence type="ECO:0000259" key="7">
    <source>
        <dbReference type="Pfam" id="PF08281"/>
    </source>
</evidence>
<dbReference type="GO" id="GO:0016987">
    <property type="term" value="F:sigma factor activity"/>
    <property type="evidence" value="ECO:0007669"/>
    <property type="project" value="UniProtKB-KW"/>
</dbReference>
<evidence type="ECO:0000256" key="3">
    <source>
        <dbReference type="ARBA" id="ARBA00023082"/>
    </source>
</evidence>